<dbReference type="InterPro" id="IPR011990">
    <property type="entry name" value="TPR-like_helical_dom_sf"/>
</dbReference>
<dbReference type="EMBL" id="JBGMDY010000011">
    <property type="protein sequence ID" value="KAL2318472.1"/>
    <property type="molecule type" value="Genomic_DNA"/>
</dbReference>
<reference evidence="2 3" key="1">
    <citation type="submission" date="2024-08" db="EMBL/GenBank/DDBJ databases">
        <title>Insights into the chromosomal genome structure of Flemingia macrophylla.</title>
        <authorList>
            <person name="Ding Y."/>
            <person name="Zhao Y."/>
            <person name="Bi W."/>
            <person name="Wu M."/>
            <person name="Zhao G."/>
            <person name="Gong Y."/>
            <person name="Li W."/>
            <person name="Zhang P."/>
        </authorList>
    </citation>
    <scope>NUCLEOTIDE SEQUENCE [LARGE SCALE GENOMIC DNA]</scope>
    <source>
        <strain evidence="2">DYQJB</strain>
        <tissue evidence="2">Leaf</tissue>
    </source>
</reference>
<evidence type="ECO:0000313" key="3">
    <source>
        <dbReference type="Proteomes" id="UP001603857"/>
    </source>
</evidence>
<dbReference type="AlphaFoldDB" id="A0ABD1L4M3"/>
<dbReference type="PANTHER" id="PTHR47926">
    <property type="entry name" value="PENTATRICOPEPTIDE REPEAT-CONTAINING PROTEIN"/>
    <property type="match status" value="1"/>
</dbReference>
<gene>
    <name evidence="2" type="ORF">Fmac_032348</name>
</gene>
<dbReference type="InterPro" id="IPR046960">
    <property type="entry name" value="PPR_At4g14850-like_plant"/>
</dbReference>
<proteinExistence type="predicted"/>
<name>A0ABD1L4M3_9FABA</name>
<protein>
    <submittedName>
        <fullName evidence="2">Uncharacterized protein</fullName>
    </submittedName>
</protein>
<keyword evidence="1" id="KW-0472">Membrane</keyword>
<comment type="caution">
    <text evidence="2">The sequence shown here is derived from an EMBL/GenBank/DDBJ whole genome shotgun (WGS) entry which is preliminary data.</text>
</comment>
<sequence>MSRNLHYEACSVTAQQLGSGLNGLGLGAFTLEGGLGLEVDGFTLGTLLNACGNLGWLNMGKEVHGKVVTLGMRGNVVVESSLLDMYGKCSDVGCASAVFGGVAYKVLGLNPPMLNATITIYNTLSVYVYLLVLCILCVYMENTINLKV</sequence>
<keyword evidence="1" id="KW-0812">Transmembrane</keyword>
<keyword evidence="1" id="KW-1133">Transmembrane helix</keyword>
<evidence type="ECO:0000313" key="2">
    <source>
        <dbReference type="EMBL" id="KAL2318472.1"/>
    </source>
</evidence>
<feature type="transmembrane region" description="Helical" evidence="1">
    <location>
        <begin position="118"/>
        <end position="139"/>
    </location>
</feature>
<dbReference type="Gene3D" id="1.25.40.10">
    <property type="entry name" value="Tetratricopeptide repeat domain"/>
    <property type="match status" value="1"/>
</dbReference>
<keyword evidence="3" id="KW-1185">Reference proteome</keyword>
<dbReference type="Proteomes" id="UP001603857">
    <property type="component" value="Unassembled WGS sequence"/>
</dbReference>
<organism evidence="2 3">
    <name type="scientific">Flemingia macrophylla</name>
    <dbReference type="NCBI Taxonomy" id="520843"/>
    <lineage>
        <taxon>Eukaryota</taxon>
        <taxon>Viridiplantae</taxon>
        <taxon>Streptophyta</taxon>
        <taxon>Embryophyta</taxon>
        <taxon>Tracheophyta</taxon>
        <taxon>Spermatophyta</taxon>
        <taxon>Magnoliopsida</taxon>
        <taxon>eudicotyledons</taxon>
        <taxon>Gunneridae</taxon>
        <taxon>Pentapetalae</taxon>
        <taxon>rosids</taxon>
        <taxon>fabids</taxon>
        <taxon>Fabales</taxon>
        <taxon>Fabaceae</taxon>
        <taxon>Papilionoideae</taxon>
        <taxon>50 kb inversion clade</taxon>
        <taxon>NPAAA clade</taxon>
        <taxon>indigoferoid/millettioid clade</taxon>
        <taxon>Phaseoleae</taxon>
        <taxon>Flemingia</taxon>
    </lineage>
</organism>
<evidence type="ECO:0000256" key="1">
    <source>
        <dbReference type="SAM" id="Phobius"/>
    </source>
</evidence>
<accession>A0ABD1L4M3</accession>